<proteinExistence type="predicted"/>
<dbReference type="EMBL" id="NNAY01002074">
    <property type="protein sequence ID" value="OXU22156.1"/>
    <property type="molecule type" value="Genomic_DNA"/>
</dbReference>
<name>A0A232EUY5_9HYME</name>
<reference evidence="1 2" key="1">
    <citation type="journal article" date="2017" name="Curr. Biol.">
        <title>The Evolution of Venom by Co-option of Single-Copy Genes.</title>
        <authorList>
            <person name="Martinson E.O."/>
            <person name="Mrinalini"/>
            <person name="Kelkar Y.D."/>
            <person name="Chang C.H."/>
            <person name="Werren J.H."/>
        </authorList>
    </citation>
    <scope>NUCLEOTIDE SEQUENCE [LARGE SCALE GENOMIC DNA]</scope>
    <source>
        <strain evidence="1 2">Alberta</strain>
        <tissue evidence="1">Whole body</tissue>
    </source>
</reference>
<sequence length="249" mass="28146">MDLRSLFTTDEELADLEDRDATTNIVGFIDTITAPHESGQNNDILFKFTVSNNNKRIEVLMWDTILIDKYQKDILSNRVININGAYCRATTKSKVKEEKNMVPFEIIIKENTVISFQGYHTLKNTSNIKLQKVTFDNIHAVEGLIEISGFIRTPFSLIHNRSGNMTYGLGAITDKARKITVQIKQFTASDLEIGDFVTVSGIVKDQDSLVTIYCDSMNNIKLDPDVESLTPEIVQRGGRPVKRIRTVQK</sequence>
<protein>
    <recommendedName>
        <fullName evidence="3">OB domain-containing protein</fullName>
    </recommendedName>
</protein>
<dbReference type="AlphaFoldDB" id="A0A232EUY5"/>
<evidence type="ECO:0000313" key="2">
    <source>
        <dbReference type="Proteomes" id="UP000215335"/>
    </source>
</evidence>
<comment type="caution">
    <text evidence="1">The sequence shown here is derived from an EMBL/GenBank/DDBJ whole genome shotgun (WGS) entry which is preliminary data.</text>
</comment>
<organism evidence="1 2">
    <name type="scientific">Trichomalopsis sarcophagae</name>
    <dbReference type="NCBI Taxonomy" id="543379"/>
    <lineage>
        <taxon>Eukaryota</taxon>
        <taxon>Metazoa</taxon>
        <taxon>Ecdysozoa</taxon>
        <taxon>Arthropoda</taxon>
        <taxon>Hexapoda</taxon>
        <taxon>Insecta</taxon>
        <taxon>Pterygota</taxon>
        <taxon>Neoptera</taxon>
        <taxon>Endopterygota</taxon>
        <taxon>Hymenoptera</taxon>
        <taxon>Apocrita</taxon>
        <taxon>Proctotrupomorpha</taxon>
        <taxon>Chalcidoidea</taxon>
        <taxon>Pteromalidae</taxon>
        <taxon>Pteromalinae</taxon>
        <taxon>Trichomalopsis</taxon>
    </lineage>
</organism>
<evidence type="ECO:0008006" key="3">
    <source>
        <dbReference type="Google" id="ProtNLM"/>
    </source>
</evidence>
<dbReference type="Proteomes" id="UP000215335">
    <property type="component" value="Unassembled WGS sequence"/>
</dbReference>
<accession>A0A232EUY5</accession>
<gene>
    <name evidence="1" type="ORF">TSAR_009725</name>
</gene>
<evidence type="ECO:0000313" key="1">
    <source>
        <dbReference type="EMBL" id="OXU22156.1"/>
    </source>
</evidence>
<keyword evidence="2" id="KW-1185">Reference proteome</keyword>